<evidence type="ECO:0000313" key="3">
    <source>
        <dbReference type="EMBL" id="OMH41142.1"/>
    </source>
</evidence>
<dbReference type="Gene3D" id="2.50.20.10">
    <property type="entry name" value="Lipoprotein localisation LolA/LolB/LppX"/>
    <property type="match status" value="1"/>
</dbReference>
<name>A0A1R1MMU0_9BACT</name>
<evidence type="ECO:0008006" key="5">
    <source>
        <dbReference type="Google" id="ProtNLM"/>
    </source>
</evidence>
<sequence length="208" mass="24471">MKKYLLYIVLVFLLSAISALAENNLLSFIESLQRVKTLKVSFVQITRLDPDLDEKDVYEGEIYYKRPSKFKWVYTKNSEMEIVSDGKEVYTCIPEEKKLFKSSLKEGIDYLPMIRILESPQEFNNYFRVVSDAKFKDKVAFELVPLKDNLTYKRVIVVFRQDKIVPISFQVLNDDGSDITYIIKSWEENVKLPETVFKLDRCTFKEAK</sequence>
<proteinExistence type="predicted"/>
<feature type="signal peptide" evidence="2">
    <location>
        <begin position="1"/>
        <end position="21"/>
    </location>
</feature>
<protein>
    <recommendedName>
        <fullName evidence="5">Cell envelope biogenesis protein LolA</fullName>
    </recommendedName>
</protein>
<evidence type="ECO:0000256" key="2">
    <source>
        <dbReference type="SAM" id="SignalP"/>
    </source>
</evidence>
<organism evidence="3 4">
    <name type="scientific">Desulfurobacterium indicum</name>
    <dbReference type="NCBI Taxonomy" id="1914305"/>
    <lineage>
        <taxon>Bacteria</taxon>
        <taxon>Pseudomonadati</taxon>
        <taxon>Aquificota</taxon>
        <taxon>Aquificia</taxon>
        <taxon>Desulfurobacteriales</taxon>
        <taxon>Desulfurobacteriaceae</taxon>
        <taxon>Desulfurobacterium</taxon>
    </lineage>
</organism>
<gene>
    <name evidence="3" type="ORF">BLW93_01245</name>
</gene>
<reference evidence="3 4" key="1">
    <citation type="submission" date="2016-10" db="EMBL/GenBank/DDBJ databases">
        <title>Genome sequence of a sulfur-reducing bacterium Desulfurobacterium indicum K6013.</title>
        <authorList>
            <person name="Cao J."/>
            <person name="Shao Z."/>
            <person name="Alain K."/>
            <person name="Jebbar M."/>
        </authorList>
    </citation>
    <scope>NUCLEOTIDE SEQUENCE [LARGE SCALE GENOMIC DNA]</scope>
    <source>
        <strain evidence="3 4">K6013</strain>
    </source>
</reference>
<dbReference type="STRING" id="1914305.BLW93_01245"/>
<dbReference type="OrthoDB" id="13273at2"/>
<evidence type="ECO:0000313" key="4">
    <source>
        <dbReference type="Proteomes" id="UP000187408"/>
    </source>
</evidence>
<evidence type="ECO:0000256" key="1">
    <source>
        <dbReference type="ARBA" id="ARBA00022729"/>
    </source>
</evidence>
<dbReference type="InterPro" id="IPR029046">
    <property type="entry name" value="LolA/LolB/LppX"/>
</dbReference>
<feature type="chain" id="PRO_5012367720" description="Cell envelope biogenesis protein LolA" evidence="2">
    <location>
        <begin position="22"/>
        <end position="208"/>
    </location>
</feature>
<comment type="caution">
    <text evidence="3">The sequence shown here is derived from an EMBL/GenBank/DDBJ whole genome shotgun (WGS) entry which is preliminary data.</text>
</comment>
<dbReference type="SUPFAM" id="SSF89392">
    <property type="entry name" value="Prokaryotic lipoproteins and lipoprotein localization factors"/>
    <property type="match status" value="1"/>
</dbReference>
<dbReference type="Proteomes" id="UP000187408">
    <property type="component" value="Unassembled WGS sequence"/>
</dbReference>
<dbReference type="AlphaFoldDB" id="A0A1R1MMU0"/>
<dbReference type="InterPro" id="IPR004564">
    <property type="entry name" value="OM_lipoprot_carrier_LolA-like"/>
</dbReference>
<dbReference type="PANTHER" id="PTHR35869">
    <property type="entry name" value="OUTER-MEMBRANE LIPOPROTEIN CARRIER PROTEIN"/>
    <property type="match status" value="1"/>
</dbReference>
<accession>A0A1R1MMU0</accession>
<dbReference type="RefSeq" id="WP_076712299.1">
    <property type="nucleotide sequence ID" value="NZ_MOEN01000003.1"/>
</dbReference>
<dbReference type="EMBL" id="MOEN01000003">
    <property type="protein sequence ID" value="OMH41142.1"/>
    <property type="molecule type" value="Genomic_DNA"/>
</dbReference>
<dbReference type="CDD" id="cd16325">
    <property type="entry name" value="LolA"/>
    <property type="match status" value="1"/>
</dbReference>
<dbReference type="Pfam" id="PF03548">
    <property type="entry name" value="LolA"/>
    <property type="match status" value="1"/>
</dbReference>
<dbReference type="PANTHER" id="PTHR35869:SF1">
    <property type="entry name" value="OUTER-MEMBRANE LIPOPROTEIN CARRIER PROTEIN"/>
    <property type="match status" value="1"/>
</dbReference>
<keyword evidence="1 2" id="KW-0732">Signal</keyword>
<keyword evidence="4" id="KW-1185">Reference proteome</keyword>